<evidence type="ECO:0000313" key="1">
    <source>
        <dbReference type="EMBL" id="SOE17351.1"/>
    </source>
</evidence>
<dbReference type="RefSeq" id="WP_097107859.1">
    <property type="nucleotide sequence ID" value="NZ_OCPC01000003.1"/>
</dbReference>
<proteinExistence type="predicted"/>
<keyword evidence="2" id="KW-1185">Reference proteome</keyword>
<organism evidence="1 2">
    <name type="scientific">Hoeflea halophila</name>
    <dbReference type="NCBI Taxonomy" id="714899"/>
    <lineage>
        <taxon>Bacteria</taxon>
        <taxon>Pseudomonadati</taxon>
        <taxon>Pseudomonadota</taxon>
        <taxon>Alphaproteobacteria</taxon>
        <taxon>Hyphomicrobiales</taxon>
        <taxon>Rhizobiaceae</taxon>
        <taxon>Hoeflea</taxon>
    </lineage>
</organism>
<accession>A0A286IBA5</accession>
<gene>
    <name evidence="1" type="ORF">SAMN05877838_2250</name>
</gene>
<dbReference type="EMBL" id="OCPC01000003">
    <property type="protein sequence ID" value="SOE17351.1"/>
    <property type="molecule type" value="Genomic_DNA"/>
</dbReference>
<protein>
    <submittedName>
        <fullName evidence="1">PilZ domain-containing protein</fullName>
    </submittedName>
</protein>
<name>A0A286IBA5_9HYPH</name>
<reference evidence="2" key="1">
    <citation type="submission" date="2017-08" db="EMBL/GenBank/DDBJ databases">
        <authorList>
            <person name="Varghese N."/>
            <person name="Submissions S."/>
        </authorList>
    </citation>
    <scope>NUCLEOTIDE SEQUENCE [LARGE SCALE GENOMIC DNA]</scope>
    <source>
        <strain evidence="2">KCTC 23107</strain>
    </source>
</reference>
<evidence type="ECO:0000313" key="2">
    <source>
        <dbReference type="Proteomes" id="UP000219465"/>
    </source>
</evidence>
<sequence>MDIIRERLAVSTPAEHERRLHARLDANCPVVLEIYLSETPQYASVIGRLINISLGGCLILSEHLPWRNVEPSNIDEIVYSTIETTCKVYLPWSNLLRIATIRRVGVFTAAVEFDRPISEKLVEKIAGMEQRGARTFKPRNPWKYNRILPRK</sequence>
<dbReference type="AlphaFoldDB" id="A0A286IBA5"/>
<dbReference type="Proteomes" id="UP000219465">
    <property type="component" value="Unassembled WGS sequence"/>
</dbReference>